<gene>
    <name evidence="7" type="ORF">C5167_049548</name>
</gene>
<dbReference type="EMBL" id="CM010722">
    <property type="protein sequence ID" value="RZC74067.1"/>
    <property type="molecule type" value="Genomic_DNA"/>
</dbReference>
<dbReference type="Proteomes" id="UP000316621">
    <property type="component" value="Chromosome 8"/>
</dbReference>
<evidence type="ECO:0000256" key="3">
    <source>
        <dbReference type="ARBA" id="ARBA00022833"/>
    </source>
</evidence>
<dbReference type="Gene3D" id="4.10.1000.10">
    <property type="entry name" value="Zinc finger, CCCH-type"/>
    <property type="match status" value="2"/>
</dbReference>
<feature type="region of interest" description="Disordered" evidence="5">
    <location>
        <begin position="1"/>
        <end position="84"/>
    </location>
</feature>
<feature type="compositionally biased region" description="Basic and acidic residues" evidence="5">
    <location>
        <begin position="37"/>
        <end position="60"/>
    </location>
</feature>
<dbReference type="InterPro" id="IPR000571">
    <property type="entry name" value="Znf_CCCH"/>
</dbReference>
<evidence type="ECO:0000256" key="5">
    <source>
        <dbReference type="SAM" id="MobiDB-lite"/>
    </source>
</evidence>
<feature type="region of interest" description="Disordered" evidence="5">
    <location>
        <begin position="596"/>
        <end position="616"/>
    </location>
</feature>
<feature type="compositionally biased region" description="Basic and acidic residues" evidence="5">
    <location>
        <begin position="415"/>
        <end position="445"/>
    </location>
</feature>
<dbReference type="AlphaFoldDB" id="A0A4Y7KMJ5"/>
<feature type="compositionally biased region" description="Polar residues" evidence="5">
    <location>
        <begin position="734"/>
        <end position="747"/>
    </location>
</feature>
<name>A0A4Y7KMJ5_PAPSO</name>
<dbReference type="SMART" id="SM00356">
    <property type="entry name" value="ZnF_C3H1"/>
    <property type="match status" value="2"/>
</dbReference>
<evidence type="ECO:0000313" key="7">
    <source>
        <dbReference type="EMBL" id="RZC74067.1"/>
    </source>
</evidence>
<keyword evidence="2 4" id="KW-0863">Zinc-finger</keyword>
<dbReference type="PANTHER" id="PTHR36886">
    <property type="entry name" value="PROTEIN FRIGIDA-ESSENTIAL 1"/>
    <property type="match status" value="1"/>
</dbReference>
<dbReference type="Pfam" id="PF00642">
    <property type="entry name" value="zf-CCCH"/>
    <property type="match status" value="1"/>
</dbReference>
<sequence>MTESVRRRSSKWDLKEDPDHFPAEIRQGSGWSGRGGEFTHEKESRSEWKISKGLNSHDPKWSSMEARSVSRNEGNSRWSSSLEPTAQNRGIEIYEFDKRDYNDMSRSMALDGDRSYSLSMSPGLDGWREKNRSRSPKGGWSRSHRSRSRSRSPPHGYRRDLEGSNGGRRSGSRVCGEFAEERSIRGNSHRFLHQDIQDTYEHNGRRHPGRSPGRGGSSKHEKGGIRNAYTEEQMDRPRDKISRGYKDVYHRDLEKSEILRSNNISSDRPCIDFLEGNCRKGSSCRYAHHGAPSEGCGIRVRDLDRKETTVFYGHDNKRESQRLCKFYAAGYCRNGDSCRFSHEGAARGSPEGRSRDDRRGHDLDHENRLQGGSKWSDKQPADSAYDGPDARSVTEKLVHHLSDENRSWGAPKWSDITDSHSAGNEKKSSRGSKWSDRDAAPEEKSNVWGNDNVGEKIGVVDPRSKERSFNSQQSHLDNASRTWGGPSRNDKPIDFTLHKSPQWISDNSGGSMGFEEPKASGKFLASESMISTRDIEQYSLSINDSRGHNQDSQSHITNEMSIKIGKPDVTQEVSAQPLSSFNMNTQSQTVLPTQPFNLNGGTQQQSSNPYSRTHPQHVEPIKKSDLVDPRLTLQQVTSGTSMTQNISTNETVAQLTNLSASLAQIFGNGQHLPQLYAALNPSTSGLVSSHPIEPTQVIAPQPLIHLNQTTHCEKQYDPINDSIDQTDLAGGGSQSPMKSILPSSTAADPSGGDPPKISSLEENVNASNELKQPEKVMDKKEETVQMDADGDGDGDNQGDEEGKKSKDPKGMRMFKFALVQFVKEILKPTWKEGQMSKEAHKTIVKKVVDKVTSTIQAAQIPQTQEKTDQYLSYSKPKLTKLVQAYVEKHSKT</sequence>
<dbReference type="STRING" id="3469.A0A4Y7KMJ5"/>
<dbReference type="InterPro" id="IPR036855">
    <property type="entry name" value="Znf_CCCH_sf"/>
</dbReference>
<feature type="compositionally biased region" description="Basic and acidic residues" evidence="5">
    <location>
        <begin position="771"/>
        <end position="783"/>
    </location>
</feature>
<dbReference type="InterPro" id="IPR041367">
    <property type="entry name" value="Znf-CCCH_4"/>
</dbReference>
<feature type="region of interest" description="Disordered" evidence="5">
    <location>
        <begin position="199"/>
        <end position="237"/>
    </location>
</feature>
<feature type="region of interest" description="Disordered" evidence="5">
    <location>
        <begin position="717"/>
        <end position="809"/>
    </location>
</feature>
<dbReference type="OrthoDB" id="411372at2759"/>
<dbReference type="Pfam" id="PF18044">
    <property type="entry name" value="zf-CCCH_4"/>
    <property type="match status" value="1"/>
</dbReference>
<feature type="compositionally biased region" description="Polar residues" evidence="5">
    <location>
        <begin position="760"/>
        <end position="770"/>
    </location>
</feature>
<dbReference type="SUPFAM" id="SSF90229">
    <property type="entry name" value="CCCH zinc finger"/>
    <property type="match status" value="1"/>
</dbReference>
<dbReference type="PROSITE" id="PS50103">
    <property type="entry name" value="ZF_C3H1"/>
    <property type="match status" value="2"/>
</dbReference>
<feature type="region of interest" description="Disordered" evidence="5">
    <location>
        <begin position="342"/>
        <end position="389"/>
    </location>
</feature>
<accession>A0A4Y7KMJ5</accession>
<feature type="compositionally biased region" description="Acidic residues" evidence="5">
    <location>
        <begin position="788"/>
        <end position="799"/>
    </location>
</feature>
<organism evidence="7 8">
    <name type="scientific">Papaver somniferum</name>
    <name type="common">Opium poppy</name>
    <dbReference type="NCBI Taxonomy" id="3469"/>
    <lineage>
        <taxon>Eukaryota</taxon>
        <taxon>Viridiplantae</taxon>
        <taxon>Streptophyta</taxon>
        <taxon>Embryophyta</taxon>
        <taxon>Tracheophyta</taxon>
        <taxon>Spermatophyta</taxon>
        <taxon>Magnoliopsida</taxon>
        <taxon>Ranunculales</taxon>
        <taxon>Papaveraceae</taxon>
        <taxon>Papaveroideae</taxon>
        <taxon>Papaver</taxon>
    </lineage>
</organism>
<evidence type="ECO:0000259" key="6">
    <source>
        <dbReference type="PROSITE" id="PS50103"/>
    </source>
</evidence>
<proteinExistence type="predicted"/>
<feature type="compositionally biased region" description="Basic and acidic residues" evidence="5">
    <location>
        <begin position="342"/>
        <end position="368"/>
    </location>
</feature>
<feature type="zinc finger region" description="C3H1-type" evidence="4">
    <location>
        <begin position="264"/>
        <end position="292"/>
    </location>
</feature>
<feature type="compositionally biased region" description="Basic and acidic residues" evidence="5">
    <location>
        <begin position="800"/>
        <end position="809"/>
    </location>
</feature>
<evidence type="ECO:0000256" key="1">
    <source>
        <dbReference type="ARBA" id="ARBA00022723"/>
    </source>
</evidence>
<dbReference type="InterPro" id="IPR052650">
    <property type="entry name" value="Zinc_finger_CCCH"/>
</dbReference>
<feature type="compositionally biased region" description="Polar residues" evidence="5">
    <location>
        <begin position="596"/>
        <end position="613"/>
    </location>
</feature>
<feature type="compositionally biased region" description="Polar residues" evidence="5">
    <location>
        <begin position="469"/>
        <end position="481"/>
    </location>
</feature>
<keyword evidence="3 4" id="KW-0862">Zinc</keyword>
<protein>
    <recommendedName>
        <fullName evidence="6">C3H1-type domain-containing protein</fullName>
    </recommendedName>
</protein>
<feature type="compositionally biased region" description="Polar residues" evidence="5">
    <location>
        <begin position="69"/>
        <end position="84"/>
    </location>
</feature>
<dbReference type="GO" id="GO:0008270">
    <property type="term" value="F:zinc ion binding"/>
    <property type="evidence" value="ECO:0007669"/>
    <property type="project" value="UniProtKB-KW"/>
</dbReference>
<dbReference type="Gramene" id="RZC74067">
    <property type="protein sequence ID" value="RZC74067"/>
    <property type="gene ID" value="C5167_049548"/>
</dbReference>
<reference evidence="7 8" key="1">
    <citation type="journal article" date="2018" name="Science">
        <title>The opium poppy genome and morphinan production.</title>
        <authorList>
            <person name="Guo L."/>
            <person name="Winzer T."/>
            <person name="Yang X."/>
            <person name="Li Y."/>
            <person name="Ning Z."/>
            <person name="He Z."/>
            <person name="Teodor R."/>
            <person name="Lu Y."/>
            <person name="Bowser T.A."/>
            <person name="Graham I.A."/>
            <person name="Ye K."/>
        </authorList>
    </citation>
    <scope>NUCLEOTIDE SEQUENCE [LARGE SCALE GENOMIC DNA]</scope>
    <source>
        <strain evidence="8">cv. HN1</strain>
        <tissue evidence="7">Leaves</tissue>
    </source>
</reference>
<feature type="compositionally biased region" description="Basic residues" evidence="5">
    <location>
        <begin position="142"/>
        <end position="152"/>
    </location>
</feature>
<keyword evidence="8" id="KW-1185">Reference proteome</keyword>
<feature type="region of interest" description="Disordered" evidence="5">
    <location>
        <begin position="108"/>
        <end position="176"/>
    </location>
</feature>
<feature type="compositionally biased region" description="Basic and acidic residues" evidence="5">
    <location>
        <begin position="1"/>
        <end position="23"/>
    </location>
</feature>
<dbReference type="PANTHER" id="PTHR36886:SF8">
    <property type="entry name" value="ZINC FINGER CCCH DOMAIN-CONTAINING PROTEIN 38"/>
    <property type="match status" value="1"/>
</dbReference>
<feature type="zinc finger region" description="C3H1-type" evidence="4">
    <location>
        <begin position="318"/>
        <end position="345"/>
    </location>
</feature>
<evidence type="ECO:0000256" key="4">
    <source>
        <dbReference type="PROSITE-ProRule" id="PRU00723"/>
    </source>
</evidence>
<feature type="region of interest" description="Disordered" evidence="5">
    <location>
        <begin position="406"/>
        <end position="493"/>
    </location>
</feature>
<evidence type="ECO:0000256" key="2">
    <source>
        <dbReference type="ARBA" id="ARBA00022771"/>
    </source>
</evidence>
<evidence type="ECO:0000313" key="8">
    <source>
        <dbReference type="Proteomes" id="UP000316621"/>
    </source>
</evidence>
<feature type="domain" description="C3H1-type" evidence="6">
    <location>
        <begin position="318"/>
        <end position="345"/>
    </location>
</feature>
<feature type="domain" description="C3H1-type" evidence="6">
    <location>
        <begin position="264"/>
        <end position="292"/>
    </location>
</feature>
<keyword evidence="1 4" id="KW-0479">Metal-binding</keyword>
<dbReference type="OMA" id="QPSHIVP"/>